<evidence type="ECO:0000256" key="4">
    <source>
        <dbReference type="ARBA" id="ARBA00022989"/>
    </source>
</evidence>
<feature type="non-terminal residue" evidence="9">
    <location>
        <position position="256"/>
    </location>
</feature>
<keyword evidence="2" id="KW-1003">Cell membrane</keyword>
<organism evidence="9">
    <name type="scientific">marine sediment metagenome</name>
    <dbReference type="NCBI Taxonomy" id="412755"/>
    <lineage>
        <taxon>unclassified sequences</taxon>
        <taxon>metagenomes</taxon>
        <taxon>ecological metagenomes</taxon>
    </lineage>
</organism>
<dbReference type="EMBL" id="BART01031292">
    <property type="protein sequence ID" value="GAH12778.1"/>
    <property type="molecule type" value="Genomic_DNA"/>
</dbReference>
<proteinExistence type="inferred from homology"/>
<keyword evidence="4 7" id="KW-1133">Transmembrane helix</keyword>
<name>X1EVX3_9ZZZZ</name>
<dbReference type="InterPro" id="IPR003838">
    <property type="entry name" value="ABC3_permease_C"/>
</dbReference>
<evidence type="ECO:0000313" key="9">
    <source>
        <dbReference type="EMBL" id="GAH12778.1"/>
    </source>
</evidence>
<protein>
    <recommendedName>
        <fullName evidence="8">ABC3 transporter permease C-terminal domain-containing protein</fullName>
    </recommendedName>
</protein>
<evidence type="ECO:0000256" key="2">
    <source>
        <dbReference type="ARBA" id="ARBA00022475"/>
    </source>
</evidence>
<evidence type="ECO:0000256" key="3">
    <source>
        <dbReference type="ARBA" id="ARBA00022692"/>
    </source>
</evidence>
<feature type="transmembrane region" description="Helical" evidence="7">
    <location>
        <begin position="225"/>
        <end position="247"/>
    </location>
</feature>
<evidence type="ECO:0000259" key="8">
    <source>
        <dbReference type="Pfam" id="PF02687"/>
    </source>
</evidence>
<gene>
    <name evidence="9" type="ORF">S01H4_54384</name>
</gene>
<comment type="subcellular location">
    <subcellularLocation>
        <location evidence="1">Cell membrane</location>
        <topology evidence="1">Multi-pass membrane protein</topology>
    </subcellularLocation>
</comment>
<dbReference type="PANTHER" id="PTHR30572:SF4">
    <property type="entry name" value="ABC TRANSPORTER PERMEASE YTRF"/>
    <property type="match status" value="1"/>
</dbReference>
<comment type="similarity">
    <text evidence="6">Belongs to the ABC-4 integral membrane protein family.</text>
</comment>
<keyword evidence="5 7" id="KW-0472">Membrane</keyword>
<evidence type="ECO:0000256" key="6">
    <source>
        <dbReference type="ARBA" id="ARBA00038076"/>
    </source>
</evidence>
<dbReference type="GO" id="GO:0022857">
    <property type="term" value="F:transmembrane transporter activity"/>
    <property type="evidence" value="ECO:0007669"/>
    <property type="project" value="TreeGrafter"/>
</dbReference>
<evidence type="ECO:0000256" key="7">
    <source>
        <dbReference type="SAM" id="Phobius"/>
    </source>
</evidence>
<accession>X1EVX3</accession>
<comment type="caution">
    <text evidence="9">The sequence shown here is derived from an EMBL/GenBank/DDBJ whole genome shotgun (WGS) entry which is preliminary data.</text>
</comment>
<dbReference type="PANTHER" id="PTHR30572">
    <property type="entry name" value="MEMBRANE COMPONENT OF TRANSPORTER-RELATED"/>
    <property type="match status" value="1"/>
</dbReference>
<keyword evidence="3 7" id="KW-0812">Transmembrane</keyword>
<reference evidence="9" key="1">
    <citation type="journal article" date="2014" name="Front. Microbiol.">
        <title>High frequency of phylogenetically diverse reductive dehalogenase-homologous genes in deep subseafloor sedimentary metagenomes.</title>
        <authorList>
            <person name="Kawai M."/>
            <person name="Futagami T."/>
            <person name="Toyoda A."/>
            <person name="Takaki Y."/>
            <person name="Nishi S."/>
            <person name="Hori S."/>
            <person name="Arai W."/>
            <person name="Tsubouchi T."/>
            <person name="Morono Y."/>
            <person name="Uchiyama I."/>
            <person name="Ito T."/>
            <person name="Fujiyama A."/>
            <person name="Inagaki F."/>
            <person name="Takami H."/>
        </authorList>
    </citation>
    <scope>NUCLEOTIDE SEQUENCE</scope>
    <source>
        <strain evidence="9">Expedition CK06-06</strain>
    </source>
</reference>
<sequence>FTSEQKSDDSRHSNSWQYIGRLKEGATLEQVQSQVDALNAANLELFPAFKEILVNAGFHTQVHPLKEVVVRDVRGTLVLLWVGVLFVLLIGCVNITNLMLVRASVRMKELAMRFALGAGRRRVVRQLLTESILLSFLGGLLGLAIGYAGLGLLRSIGLNELPRGSEIEMSGMVIGIILAVTFLLGVLMGGIPVGHVVRANINNVLREEGRAGTSGRGARWIRNGLVVAQIAVAFVLLIGAGLLLASFRHVLTIDPG</sequence>
<dbReference type="AlphaFoldDB" id="X1EVX3"/>
<evidence type="ECO:0000256" key="5">
    <source>
        <dbReference type="ARBA" id="ARBA00023136"/>
    </source>
</evidence>
<dbReference type="GO" id="GO:0005886">
    <property type="term" value="C:plasma membrane"/>
    <property type="evidence" value="ECO:0007669"/>
    <property type="project" value="UniProtKB-SubCell"/>
</dbReference>
<dbReference type="InterPro" id="IPR050250">
    <property type="entry name" value="Macrolide_Exporter_MacB"/>
</dbReference>
<dbReference type="Pfam" id="PF02687">
    <property type="entry name" value="FtsX"/>
    <property type="match status" value="1"/>
</dbReference>
<feature type="domain" description="ABC3 transporter permease C-terminal" evidence="8">
    <location>
        <begin position="82"/>
        <end position="201"/>
    </location>
</feature>
<feature type="transmembrane region" description="Helical" evidence="7">
    <location>
        <begin position="78"/>
        <end position="100"/>
    </location>
</feature>
<feature type="transmembrane region" description="Helical" evidence="7">
    <location>
        <begin position="131"/>
        <end position="153"/>
    </location>
</feature>
<evidence type="ECO:0000256" key="1">
    <source>
        <dbReference type="ARBA" id="ARBA00004651"/>
    </source>
</evidence>
<feature type="non-terminal residue" evidence="9">
    <location>
        <position position="1"/>
    </location>
</feature>
<feature type="transmembrane region" description="Helical" evidence="7">
    <location>
        <begin position="173"/>
        <end position="197"/>
    </location>
</feature>